<dbReference type="PANTHER" id="PTHR39431:SF1">
    <property type="entry name" value="FRPA_C-RELATED PROTEIN"/>
    <property type="match status" value="1"/>
</dbReference>
<dbReference type="EMBL" id="FNSC01000001">
    <property type="protein sequence ID" value="SED84115.1"/>
    <property type="molecule type" value="Genomic_DNA"/>
</dbReference>
<feature type="region of interest" description="Disordered" evidence="1">
    <location>
        <begin position="347"/>
        <end position="373"/>
    </location>
</feature>
<dbReference type="STRING" id="53406.SAMN05421553_3455"/>
<feature type="compositionally biased region" description="Basic and acidic residues" evidence="1">
    <location>
        <begin position="363"/>
        <end position="373"/>
    </location>
</feature>
<dbReference type="Proteomes" id="UP000242849">
    <property type="component" value="Unassembled WGS sequence"/>
</dbReference>
<protein>
    <submittedName>
        <fullName evidence="2">Uncharacterized protein</fullName>
    </submittedName>
</protein>
<dbReference type="PANTHER" id="PTHR39431">
    <property type="entry name" value="FRPA/C-RELATED PROTEIN"/>
    <property type="match status" value="1"/>
</dbReference>
<accession>A0A1H5DZ15</accession>
<evidence type="ECO:0000256" key="1">
    <source>
        <dbReference type="SAM" id="MobiDB-lite"/>
    </source>
</evidence>
<evidence type="ECO:0000313" key="3">
    <source>
        <dbReference type="Proteomes" id="UP000242849"/>
    </source>
</evidence>
<reference evidence="3" key="1">
    <citation type="submission" date="2016-10" db="EMBL/GenBank/DDBJ databases">
        <authorList>
            <person name="Varghese N."/>
            <person name="Submissions S."/>
        </authorList>
    </citation>
    <scope>NUCLEOTIDE SEQUENCE [LARGE SCALE GENOMIC DNA]</scope>
    <source>
        <strain evidence="3">DSM 12111</strain>
    </source>
</reference>
<name>A0A1H5DZ15_PSEAG</name>
<feature type="compositionally biased region" description="Low complexity" evidence="1">
    <location>
        <begin position="351"/>
        <end position="362"/>
    </location>
</feature>
<keyword evidence="3" id="KW-1185">Reference proteome</keyword>
<dbReference type="AlphaFoldDB" id="A0A1H5DZ15"/>
<proteinExistence type="predicted"/>
<sequence>MTITDIAEFAITSVENSSVSELFKTRREWQESGAGDSHKEWLRKRNMPRIDPSSNDKFKTALRFVQVYDPLALDLDSDGIETVSSDAGITFDFDGDGLKTGTGWVKGDDGFLVLDRNGNGSIDTGAELFGVDTVKANGQKASNGFDALRDLDGNADGVFDDQDEQFANVRVWQDLNQDGVAQVNELKSLAEHDITAVNLGSTATNQNSNGNLISAVGTFVRGDGSEGSVNGNQSLAANLDLATNPFYREHTDTIALSDSVKALSDMKGSGAVRDLREAAMLSSQLQSQLSQYNQASRPDQVGMLDTLLRTWAATADYRTWDQRIGDLGNDIVEVSFAYSWERATTDGIGSGASSSGSQAEIGSAKEDTGPTAEQLEKQQLLERVKILEIFNAQNFFNFSRDESSTDSGGDALVAFSLSSGANTRSRSMSAGGREVVLTEEDISINAGQAELLNKSYESLLHSLYKGLVVQAHLKPYLDVIGLVFSNAEPVLDFSATQQLFLQNAEQNPAETMLDIADFMSYMKFTGKDMLNWGSFTDRMLTSLSEADAVEFYRQVSLLPLPDEDESVRFGTHNSDSFKVSAP</sequence>
<evidence type="ECO:0000313" key="2">
    <source>
        <dbReference type="EMBL" id="SED84115.1"/>
    </source>
</evidence>
<organism evidence="2 3">
    <name type="scientific">Pseudomonas anguilliseptica</name>
    <dbReference type="NCBI Taxonomy" id="53406"/>
    <lineage>
        <taxon>Bacteria</taxon>
        <taxon>Pseudomonadati</taxon>
        <taxon>Pseudomonadota</taxon>
        <taxon>Gammaproteobacteria</taxon>
        <taxon>Pseudomonadales</taxon>
        <taxon>Pseudomonadaceae</taxon>
        <taxon>Pseudomonas</taxon>
    </lineage>
</organism>
<gene>
    <name evidence="2" type="ORF">SAMN05421553_3455</name>
</gene>